<evidence type="ECO:0000313" key="3">
    <source>
        <dbReference type="Proteomes" id="UP001187343"/>
    </source>
</evidence>
<proteinExistence type="predicted"/>
<gene>
    <name evidence="2" type="ORF">Q8A67_011072</name>
</gene>
<protein>
    <submittedName>
        <fullName evidence="2">Uncharacterized protein</fullName>
    </submittedName>
</protein>
<accession>A0AA88PR82</accession>
<keyword evidence="3" id="KW-1185">Reference proteome</keyword>
<reference evidence="2" key="1">
    <citation type="submission" date="2023-08" db="EMBL/GenBank/DDBJ databases">
        <title>Chromosome-level Genome Assembly of mud carp (Cirrhinus molitorella).</title>
        <authorList>
            <person name="Liu H."/>
        </authorList>
    </citation>
    <scope>NUCLEOTIDE SEQUENCE</scope>
    <source>
        <strain evidence="2">Prfri</strain>
        <tissue evidence="2">Muscle</tissue>
    </source>
</reference>
<dbReference type="EMBL" id="JAUYZG010000010">
    <property type="protein sequence ID" value="KAK2896584.1"/>
    <property type="molecule type" value="Genomic_DNA"/>
</dbReference>
<evidence type="ECO:0000313" key="2">
    <source>
        <dbReference type="EMBL" id="KAK2896584.1"/>
    </source>
</evidence>
<dbReference type="Proteomes" id="UP001187343">
    <property type="component" value="Unassembled WGS sequence"/>
</dbReference>
<evidence type="ECO:0000256" key="1">
    <source>
        <dbReference type="SAM" id="MobiDB-lite"/>
    </source>
</evidence>
<feature type="compositionally biased region" description="Polar residues" evidence="1">
    <location>
        <begin position="55"/>
        <end position="64"/>
    </location>
</feature>
<feature type="compositionally biased region" description="Basic and acidic residues" evidence="1">
    <location>
        <begin position="65"/>
        <end position="75"/>
    </location>
</feature>
<feature type="compositionally biased region" description="Basic and acidic residues" evidence="1">
    <location>
        <begin position="1"/>
        <end position="12"/>
    </location>
</feature>
<organism evidence="2 3">
    <name type="scientific">Cirrhinus molitorella</name>
    <name type="common">mud carp</name>
    <dbReference type="NCBI Taxonomy" id="172907"/>
    <lineage>
        <taxon>Eukaryota</taxon>
        <taxon>Metazoa</taxon>
        <taxon>Chordata</taxon>
        <taxon>Craniata</taxon>
        <taxon>Vertebrata</taxon>
        <taxon>Euteleostomi</taxon>
        <taxon>Actinopterygii</taxon>
        <taxon>Neopterygii</taxon>
        <taxon>Teleostei</taxon>
        <taxon>Ostariophysi</taxon>
        <taxon>Cypriniformes</taxon>
        <taxon>Cyprinidae</taxon>
        <taxon>Labeoninae</taxon>
        <taxon>Labeonini</taxon>
        <taxon>Cirrhinus</taxon>
    </lineage>
</organism>
<sequence length="91" mass="10397">MEKWQKEREGVEYLRGIPQESPEYCDDDSRTVLVLAEGSSLQYGRLSLEAEETPQEVNSLLKTNETGRRQKESKKSAAGLNRQPHGHQQHC</sequence>
<feature type="region of interest" description="Disordered" evidence="1">
    <location>
        <begin position="51"/>
        <end position="91"/>
    </location>
</feature>
<name>A0AA88PR82_9TELE</name>
<feature type="region of interest" description="Disordered" evidence="1">
    <location>
        <begin position="1"/>
        <end position="25"/>
    </location>
</feature>
<dbReference type="AlphaFoldDB" id="A0AA88PR82"/>
<comment type="caution">
    <text evidence="2">The sequence shown here is derived from an EMBL/GenBank/DDBJ whole genome shotgun (WGS) entry which is preliminary data.</text>
</comment>